<name>A0A815DDR2_9BILA</name>
<proteinExistence type="predicted"/>
<dbReference type="Proteomes" id="UP000663836">
    <property type="component" value="Unassembled WGS sequence"/>
</dbReference>
<protein>
    <submittedName>
        <fullName evidence="3">Uncharacterized protein</fullName>
    </submittedName>
</protein>
<evidence type="ECO:0000256" key="1">
    <source>
        <dbReference type="SAM" id="MobiDB-lite"/>
    </source>
</evidence>
<dbReference type="Proteomes" id="UP000663864">
    <property type="component" value="Unassembled WGS sequence"/>
</dbReference>
<sequence>MVLFQPETLTILVLIAVILAGVTFIAVSILIIYLICIRYCTSNRTTNDDSLSTIPSVSDSNRSSPVPSSSSIRSTPIKAPVVTIPKKKQPPPSTPLTDYHSDRITVIDEVSSDDEIKHKQIKKQDKIYSTTIRNDNRVNTQHYIQRRQQREKPIKPITDVRVIDRHTPYPTDVLQRERYMVANRGFQNTPYDQQ</sequence>
<accession>A0A815DDR2</accession>
<feature type="compositionally biased region" description="Low complexity" evidence="1">
    <location>
        <begin position="54"/>
        <end position="74"/>
    </location>
</feature>
<organism evidence="3 5">
    <name type="scientific">Rotaria sordida</name>
    <dbReference type="NCBI Taxonomy" id="392033"/>
    <lineage>
        <taxon>Eukaryota</taxon>
        <taxon>Metazoa</taxon>
        <taxon>Spiralia</taxon>
        <taxon>Gnathifera</taxon>
        <taxon>Rotifera</taxon>
        <taxon>Eurotatoria</taxon>
        <taxon>Bdelloidea</taxon>
        <taxon>Philodinida</taxon>
        <taxon>Philodinidae</taxon>
        <taxon>Rotaria</taxon>
    </lineage>
</organism>
<evidence type="ECO:0000313" key="5">
    <source>
        <dbReference type="Proteomes" id="UP000663864"/>
    </source>
</evidence>
<dbReference type="EMBL" id="CAJOBD010002525">
    <property type="protein sequence ID" value="CAF3888448.1"/>
    <property type="molecule type" value="Genomic_DNA"/>
</dbReference>
<evidence type="ECO:0000313" key="4">
    <source>
        <dbReference type="EMBL" id="CAF3888448.1"/>
    </source>
</evidence>
<feature type="transmembrane region" description="Helical" evidence="2">
    <location>
        <begin position="12"/>
        <end position="35"/>
    </location>
</feature>
<dbReference type="EMBL" id="CAJNOT010002229">
    <property type="protein sequence ID" value="CAF1296681.1"/>
    <property type="molecule type" value="Genomic_DNA"/>
</dbReference>
<keyword evidence="2" id="KW-0812">Transmembrane</keyword>
<dbReference type="AlphaFoldDB" id="A0A815DDR2"/>
<gene>
    <name evidence="4" type="ORF">JBS370_LOCUS20233</name>
    <name evidence="3" type="ORF">ZHD862_LOCUS27739</name>
</gene>
<reference evidence="3" key="1">
    <citation type="submission" date="2021-02" db="EMBL/GenBank/DDBJ databases">
        <authorList>
            <person name="Nowell W R."/>
        </authorList>
    </citation>
    <scope>NUCLEOTIDE SEQUENCE</scope>
</reference>
<evidence type="ECO:0000313" key="3">
    <source>
        <dbReference type="EMBL" id="CAF1296681.1"/>
    </source>
</evidence>
<evidence type="ECO:0000256" key="2">
    <source>
        <dbReference type="SAM" id="Phobius"/>
    </source>
</evidence>
<keyword evidence="2" id="KW-1133">Transmembrane helix</keyword>
<comment type="caution">
    <text evidence="3">The sequence shown here is derived from an EMBL/GenBank/DDBJ whole genome shotgun (WGS) entry which is preliminary data.</text>
</comment>
<feature type="region of interest" description="Disordered" evidence="1">
    <location>
        <begin position="48"/>
        <end position="99"/>
    </location>
</feature>
<keyword evidence="2" id="KW-0472">Membrane</keyword>